<feature type="region of interest" description="Disordered" evidence="11">
    <location>
        <begin position="1"/>
        <end position="20"/>
    </location>
</feature>
<dbReference type="PANTHER" id="PTHR47314:SF1">
    <property type="entry name" value="MALTOSE_MALTODEXTRIN TRANSPORT SYSTEM PERMEASE PROTEIN MALF"/>
    <property type="match status" value="1"/>
</dbReference>
<dbReference type="Gene3D" id="1.10.3720.10">
    <property type="entry name" value="MetI-like"/>
    <property type="match status" value="1"/>
</dbReference>
<feature type="transmembrane region" description="Helical" evidence="9">
    <location>
        <begin position="60"/>
        <end position="80"/>
    </location>
</feature>
<evidence type="ECO:0000313" key="13">
    <source>
        <dbReference type="EMBL" id="TGO04404.1"/>
    </source>
</evidence>
<feature type="transmembrane region" description="Helical" evidence="9">
    <location>
        <begin position="512"/>
        <end position="534"/>
    </location>
</feature>
<keyword evidence="5 10" id="KW-0762">Sugar transport</keyword>
<evidence type="ECO:0000256" key="10">
    <source>
        <dbReference type="RuleBase" id="RU367050"/>
    </source>
</evidence>
<keyword evidence="6 9" id="KW-0812">Transmembrane</keyword>
<comment type="similarity">
    <text evidence="2 10">Belongs to the binding-protein-dependent transport system permease family. MalFG subfamily.</text>
</comment>
<dbReference type="AlphaFoldDB" id="A0A4Z1DXQ3"/>
<feature type="transmembrane region" description="Helical" evidence="9">
    <location>
        <begin position="87"/>
        <end position="109"/>
    </location>
</feature>
<protein>
    <recommendedName>
        <fullName evidence="10">Maltose/maltodextrin transport system permease protein</fullName>
    </recommendedName>
</protein>
<feature type="transmembrane region" description="Helical" evidence="9">
    <location>
        <begin position="33"/>
        <end position="54"/>
    </location>
</feature>
<dbReference type="Pfam" id="PF16296">
    <property type="entry name" value="TM_PBP2_N"/>
    <property type="match status" value="1"/>
</dbReference>
<proteinExistence type="inferred from homology"/>
<keyword evidence="8 9" id="KW-0472">Membrane</keyword>
<accession>A0A4Z1DXQ3</accession>
<evidence type="ECO:0000313" key="14">
    <source>
        <dbReference type="Proteomes" id="UP000297318"/>
    </source>
</evidence>
<keyword evidence="4 10" id="KW-1003">Cell membrane</keyword>
<sequence length="544" mass="58395">MTQILTPTPQRRKDASPRRRHPLAIDARSSGGLVAKIVSLGLVLALAVALTPTLVATANWAFLIMLWAVVAVVVAVYLTGRIVPAKYLLPGVLMLVLFLIYPIILTFQLSTTNYGDGTRSSKEAAVARIVGTSAVQVPDGAVYSLVVGTQGAITTGPFEMLLVDTATEQAYVGSEEEGLTELPADTVTVDAGQITAAEGYTILTRQEQNDLSGAGQPLDGFAVPVNDDTVIKAQGFQAIEMRTPLIYDEAADTITNVDTGVVYTAERAPSGDRSYFVDDAGQRLATQSWSENVGTFNFERIFSDQRITGPFLSILGWTLVFAVGSVGSTFALGLLLAVTLNDTRMRGQRAFRSFLIMPYAIPGFISLMVWAGFWNRDYGLVNDMLGTGIDWFGDATWAKVAVLLTNLWMGFPYMFLICTGALQSIPSDLKEAASIDGATGFGQFRRIVFPLLLVSTAPLLVSSFAFNFNNFNAIQLLTKGGPFSPDNPTAGGTDILISYTYRLAFGSGGSQIGFASAVSVLLFVLTGVLAAIQFRGTRKLEEMN</sequence>
<evidence type="ECO:0000256" key="3">
    <source>
        <dbReference type="ARBA" id="ARBA00022448"/>
    </source>
</evidence>
<name>A0A4Z1DXQ3_9MICO</name>
<comment type="subcellular location">
    <subcellularLocation>
        <location evidence="1 9">Cell membrane</location>
        <topology evidence="1 9">Multi-pass membrane protein</topology>
    </subcellularLocation>
</comment>
<keyword evidence="7 9" id="KW-1133">Transmembrane helix</keyword>
<feature type="transmembrane region" description="Helical" evidence="9">
    <location>
        <begin position="314"/>
        <end position="338"/>
    </location>
</feature>
<dbReference type="InterPro" id="IPR035906">
    <property type="entry name" value="MetI-like_sf"/>
</dbReference>
<evidence type="ECO:0000256" key="9">
    <source>
        <dbReference type="RuleBase" id="RU363032"/>
    </source>
</evidence>
<dbReference type="CDD" id="cd06261">
    <property type="entry name" value="TM_PBP2"/>
    <property type="match status" value="1"/>
</dbReference>
<dbReference type="GO" id="GO:1990060">
    <property type="term" value="C:maltose transport complex"/>
    <property type="evidence" value="ECO:0007669"/>
    <property type="project" value="TreeGrafter"/>
</dbReference>
<dbReference type="Gene3D" id="1.20.58.370">
    <property type="entry name" value="MalF N-terminal region-like"/>
    <property type="match status" value="1"/>
</dbReference>
<evidence type="ECO:0000256" key="7">
    <source>
        <dbReference type="ARBA" id="ARBA00022989"/>
    </source>
</evidence>
<comment type="caution">
    <text evidence="13">The sequence shown here is derived from an EMBL/GenBank/DDBJ whole genome shotgun (WGS) entry which is preliminary data.</text>
</comment>
<keyword evidence="14" id="KW-1185">Reference proteome</keyword>
<dbReference type="InterPro" id="IPR000515">
    <property type="entry name" value="MetI-like"/>
</dbReference>
<evidence type="ECO:0000256" key="11">
    <source>
        <dbReference type="SAM" id="MobiDB-lite"/>
    </source>
</evidence>
<evidence type="ECO:0000256" key="4">
    <source>
        <dbReference type="ARBA" id="ARBA00022475"/>
    </source>
</evidence>
<evidence type="ECO:0000256" key="8">
    <source>
        <dbReference type="ARBA" id="ARBA00023136"/>
    </source>
</evidence>
<dbReference type="SUPFAM" id="SSF160964">
    <property type="entry name" value="MalF N-terminal region-like"/>
    <property type="match status" value="1"/>
</dbReference>
<dbReference type="GO" id="GO:0015423">
    <property type="term" value="F:ABC-type maltose transporter activity"/>
    <property type="evidence" value="ECO:0007669"/>
    <property type="project" value="TreeGrafter"/>
</dbReference>
<dbReference type="RefSeq" id="WP_233251607.1">
    <property type="nucleotide sequence ID" value="NZ_RHPJ01000003.1"/>
</dbReference>
<feature type="transmembrane region" description="Helical" evidence="9">
    <location>
        <begin position="407"/>
        <end position="426"/>
    </location>
</feature>
<evidence type="ECO:0000256" key="1">
    <source>
        <dbReference type="ARBA" id="ARBA00004651"/>
    </source>
</evidence>
<feature type="domain" description="ABC transmembrane type-1" evidence="12">
    <location>
        <begin position="315"/>
        <end position="533"/>
    </location>
</feature>
<evidence type="ECO:0000256" key="5">
    <source>
        <dbReference type="ARBA" id="ARBA00022597"/>
    </source>
</evidence>
<dbReference type="InterPro" id="IPR032550">
    <property type="entry name" value="TM_PBP2_N"/>
</dbReference>
<organism evidence="13 14">
    <name type="scientific">Serinibacter arcticus</name>
    <dbReference type="NCBI Taxonomy" id="1655435"/>
    <lineage>
        <taxon>Bacteria</taxon>
        <taxon>Bacillati</taxon>
        <taxon>Actinomycetota</taxon>
        <taxon>Actinomycetes</taxon>
        <taxon>Micrococcales</taxon>
        <taxon>Beutenbergiaceae</taxon>
        <taxon>Serinibacter</taxon>
    </lineage>
</organism>
<evidence type="ECO:0000256" key="6">
    <source>
        <dbReference type="ARBA" id="ARBA00022692"/>
    </source>
</evidence>
<dbReference type="EMBL" id="RHPJ01000003">
    <property type="protein sequence ID" value="TGO04404.1"/>
    <property type="molecule type" value="Genomic_DNA"/>
</dbReference>
<comment type="function">
    <text evidence="10">Part of the ABC transporter complex MalEFGK involved in maltose/maltodextrin import. Probably responsible for the translocation of the substrate across the membrane.</text>
</comment>
<dbReference type="GO" id="GO:0042956">
    <property type="term" value="P:maltodextrin transmembrane transport"/>
    <property type="evidence" value="ECO:0007669"/>
    <property type="project" value="TreeGrafter"/>
</dbReference>
<dbReference type="SUPFAM" id="SSF161098">
    <property type="entry name" value="MetI-like"/>
    <property type="match status" value="1"/>
</dbReference>
<dbReference type="Proteomes" id="UP000297318">
    <property type="component" value="Unassembled WGS sequence"/>
</dbReference>
<dbReference type="InterPro" id="IPR035277">
    <property type="entry name" value="MalF_N"/>
</dbReference>
<dbReference type="Pfam" id="PF00528">
    <property type="entry name" value="BPD_transp_1"/>
    <property type="match status" value="1"/>
</dbReference>
<reference evidence="13 14" key="1">
    <citation type="submission" date="2018-11" db="EMBL/GenBank/DDBJ databases">
        <title>Complete genome sequencing of the Actinobacteria Serinibacter sp. K3-2.</title>
        <authorList>
            <person name="Rakitin A.L."/>
            <person name="Beletsky A.V."/>
            <person name="Mardanov A.V."/>
            <person name="Ravin N.V."/>
            <person name="Gromova A.S."/>
            <person name="Filippova S.N."/>
            <person name="Gal'Chenko V.F."/>
        </authorList>
    </citation>
    <scope>NUCLEOTIDE SEQUENCE [LARGE SCALE GENOMIC DNA]</scope>
    <source>
        <strain evidence="13 14">K3-2</strain>
    </source>
</reference>
<dbReference type="PANTHER" id="PTHR47314">
    <property type="entry name" value="MALTOSE/MALTODEXTRIN TRANSPORT SYSTEM PERMEASE PROTEIN MALF"/>
    <property type="match status" value="1"/>
</dbReference>
<gene>
    <name evidence="13" type="ORF">SERN_1997</name>
</gene>
<keyword evidence="3 9" id="KW-0813">Transport</keyword>
<feature type="transmembrane region" description="Helical" evidence="9">
    <location>
        <begin position="447"/>
        <end position="468"/>
    </location>
</feature>
<evidence type="ECO:0000259" key="12">
    <source>
        <dbReference type="PROSITE" id="PS50928"/>
    </source>
</evidence>
<feature type="transmembrane region" description="Helical" evidence="9">
    <location>
        <begin position="350"/>
        <end position="374"/>
    </location>
</feature>
<dbReference type="PROSITE" id="PS50928">
    <property type="entry name" value="ABC_TM1"/>
    <property type="match status" value="1"/>
</dbReference>
<evidence type="ECO:0000256" key="2">
    <source>
        <dbReference type="ARBA" id="ARBA00009047"/>
    </source>
</evidence>